<dbReference type="Pfam" id="PF16344">
    <property type="entry name" value="FecR_C"/>
    <property type="match status" value="1"/>
</dbReference>
<dbReference type="PIRSF" id="PIRSF018266">
    <property type="entry name" value="FecR"/>
    <property type="match status" value="1"/>
</dbReference>
<sequence>MSRKEFEKILMKYQKGLCTAEEEALVQRWYDTIGEETNFSIDQAQHQQLENVLWQKLSLRIHEPVVPTPSRLYWKIASVAAALFICIGMGVYLATDNFAANEGDFAAVEGAEMIIVNDHPVAKAVTLEDGSVITLQPGSTLRMAKHFSKEKRELQLTGVAFFEVAHDKQRPFLVYTKNVITKVLGTSFSVYADKLDSSITVSVKTGRVSVSRQVEKHFGLTKTMKEEAILVPNQKAVFDLSKEKVTTTLVDNPQPVLAIEKEKVMTFDEKPVTDILKSLEKMYAVDIDYDASALQFCELTTVFSEEGLYERLRIICKAIEGTYEIHGTRIILKSRGCSH</sequence>
<reference evidence="4 5" key="1">
    <citation type="submission" date="2021-01" db="EMBL/GenBank/DDBJ databases">
        <title>Chryseolinea sp. Jin1 Genome sequencing and assembly.</title>
        <authorList>
            <person name="Kim I."/>
        </authorList>
    </citation>
    <scope>NUCLEOTIDE SEQUENCE [LARGE SCALE GENOMIC DNA]</scope>
    <source>
        <strain evidence="4 5">Jin1</strain>
    </source>
</reference>
<proteinExistence type="predicted"/>
<dbReference type="RefSeq" id="WP_202016419.1">
    <property type="nucleotide sequence ID" value="NZ_JAERRB010000019.1"/>
</dbReference>
<dbReference type="Gene3D" id="2.60.120.1440">
    <property type="match status" value="1"/>
</dbReference>
<dbReference type="PANTHER" id="PTHR30273:SF2">
    <property type="entry name" value="PROTEIN FECR"/>
    <property type="match status" value="1"/>
</dbReference>
<evidence type="ECO:0000256" key="1">
    <source>
        <dbReference type="SAM" id="Phobius"/>
    </source>
</evidence>
<keyword evidence="5" id="KW-1185">Reference proteome</keyword>
<evidence type="ECO:0000313" key="5">
    <source>
        <dbReference type="Proteomes" id="UP000613030"/>
    </source>
</evidence>
<feature type="transmembrane region" description="Helical" evidence="1">
    <location>
        <begin position="72"/>
        <end position="94"/>
    </location>
</feature>
<dbReference type="InterPro" id="IPR006860">
    <property type="entry name" value="FecR"/>
</dbReference>
<keyword evidence="1" id="KW-1133">Transmembrane helix</keyword>
<comment type="caution">
    <text evidence="4">The sequence shown here is derived from an EMBL/GenBank/DDBJ whole genome shotgun (WGS) entry which is preliminary data.</text>
</comment>
<evidence type="ECO:0000259" key="2">
    <source>
        <dbReference type="Pfam" id="PF04773"/>
    </source>
</evidence>
<dbReference type="Gene3D" id="3.55.50.30">
    <property type="match status" value="1"/>
</dbReference>
<dbReference type="InterPro" id="IPR032508">
    <property type="entry name" value="FecR_C"/>
</dbReference>
<gene>
    <name evidence="4" type="ORF">JI741_31420</name>
</gene>
<dbReference type="InterPro" id="IPR012373">
    <property type="entry name" value="Ferrdict_sens_TM"/>
</dbReference>
<name>A0ABS1L236_9BACT</name>
<dbReference type="Proteomes" id="UP000613030">
    <property type="component" value="Unassembled WGS sequence"/>
</dbReference>
<evidence type="ECO:0000259" key="3">
    <source>
        <dbReference type="Pfam" id="PF16344"/>
    </source>
</evidence>
<dbReference type="EMBL" id="JAERRB010000019">
    <property type="protein sequence ID" value="MBL0745786.1"/>
    <property type="molecule type" value="Genomic_DNA"/>
</dbReference>
<keyword evidence="1" id="KW-0812">Transmembrane</keyword>
<dbReference type="Pfam" id="PF04773">
    <property type="entry name" value="FecR"/>
    <property type="match status" value="1"/>
</dbReference>
<protein>
    <submittedName>
        <fullName evidence="4">FecR domain-containing protein</fullName>
    </submittedName>
</protein>
<dbReference type="PANTHER" id="PTHR30273">
    <property type="entry name" value="PERIPLASMIC SIGNAL SENSOR AND SIGMA FACTOR ACTIVATOR FECR-RELATED"/>
    <property type="match status" value="1"/>
</dbReference>
<accession>A0ABS1L236</accession>
<feature type="domain" description="Protein FecR C-terminal" evidence="3">
    <location>
        <begin position="265"/>
        <end position="332"/>
    </location>
</feature>
<organism evidence="4 5">
    <name type="scientific">Chryseolinea lacunae</name>
    <dbReference type="NCBI Taxonomy" id="2801331"/>
    <lineage>
        <taxon>Bacteria</taxon>
        <taxon>Pseudomonadati</taxon>
        <taxon>Bacteroidota</taxon>
        <taxon>Cytophagia</taxon>
        <taxon>Cytophagales</taxon>
        <taxon>Fulvivirgaceae</taxon>
        <taxon>Chryseolinea</taxon>
    </lineage>
</organism>
<feature type="domain" description="FecR protein" evidence="2">
    <location>
        <begin position="124"/>
        <end position="208"/>
    </location>
</feature>
<keyword evidence="1" id="KW-0472">Membrane</keyword>
<evidence type="ECO:0000313" key="4">
    <source>
        <dbReference type="EMBL" id="MBL0745786.1"/>
    </source>
</evidence>